<dbReference type="EMBL" id="SWBP01000002">
    <property type="protein sequence ID" value="TKB99155.1"/>
    <property type="molecule type" value="Genomic_DNA"/>
</dbReference>
<dbReference type="Proteomes" id="UP000308181">
    <property type="component" value="Unassembled WGS sequence"/>
</dbReference>
<evidence type="ECO:0008006" key="3">
    <source>
        <dbReference type="Google" id="ProtNLM"/>
    </source>
</evidence>
<keyword evidence="2" id="KW-1185">Reference proteome</keyword>
<name>A0A4U1C220_9SPHI</name>
<protein>
    <recommendedName>
        <fullName evidence="3">Tetracycline regulation of excision, RteC</fullName>
    </recommendedName>
</protein>
<accession>A0A4U1C220</accession>
<evidence type="ECO:0000313" key="1">
    <source>
        <dbReference type="EMBL" id="TKB99155.1"/>
    </source>
</evidence>
<evidence type="ECO:0000313" key="2">
    <source>
        <dbReference type="Proteomes" id="UP000308181"/>
    </source>
</evidence>
<reference evidence="1 2" key="1">
    <citation type="submission" date="2019-04" db="EMBL/GenBank/DDBJ databases">
        <title>Pedobacter sp. AR-3-17 sp. nov., isolated from Arctic soil.</title>
        <authorList>
            <person name="Dahal R.H."/>
            <person name="Kim D.-U."/>
        </authorList>
    </citation>
    <scope>NUCLEOTIDE SEQUENCE [LARGE SCALE GENOMIC DNA]</scope>
    <source>
        <strain evidence="1 2">AR-3-17</strain>
    </source>
</reference>
<dbReference type="Pfam" id="PF09357">
    <property type="entry name" value="RteC"/>
    <property type="match status" value="1"/>
</dbReference>
<dbReference type="OrthoDB" id="790983at2"/>
<dbReference type="InterPro" id="IPR018534">
    <property type="entry name" value="Tet_reg_excision_RteC"/>
</dbReference>
<sequence>MKECAQRIYNALEQQLYLVSVKPLTECEKLKLTIITCKKALNILKRLLADYFFENCDDEIFFFKEIKPQFYSKYIYYVSIYKHLIKKPSGNPKLIEEYIDKDLEGLEKFYEQNQAFFLYYRTGATHLDHLYFTRGACDIYAELDDYHGDEMFSTSHDYRLSKLIANEEFQQFLFQQKSNLENGISVECKPPIVWTGNQTELVELIYALAECGALNNGNVEIKTAIEYFQTMLKVDLKHYYHKFRDITNRKKERAVFLDKLKVSLDRKIESRLELER</sequence>
<organism evidence="1 2">
    <name type="scientific">Pedobacter cryophilus</name>
    <dbReference type="NCBI Taxonomy" id="2571271"/>
    <lineage>
        <taxon>Bacteria</taxon>
        <taxon>Pseudomonadati</taxon>
        <taxon>Bacteroidota</taxon>
        <taxon>Sphingobacteriia</taxon>
        <taxon>Sphingobacteriales</taxon>
        <taxon>Sphingobacteriaceae</taxon>
        <taxon>Pedobacter</taxon>
    </lineage>
</organism>
<dbReference type="AlphaFoldDB" id="A0A4U1C220"/>
<gene>
    <name evidence="1" type="ORF">FA046_08595</name>
</gene>
<proteinExistence type="predicted"/>
<comment type="caution">
    <text evidence="1">The sequence shown here is derived from an EMBL/GenBank/DDBJ whole genome shotgun (WGS) entry which is preliminary data.</text>
</comment>